<dbReference type="EMBL" id="FOAN01000005">
    <property type="protein sequence ID" value="SEL70875.1"/>
    <property type="molecule type" value="Genomic_DNA"/>
</dbReference>
<reference evidence="3" key="1">
    <citation type="submission" date="2016-10" db="EMBL/GenBank/DDBJ databases">
        <authorList>
            <person name="Varghese N."/>
            <person name="Submissions S."/>
        </authorList>
    </citation>
    <scope>NUCLEOTIDE SEQUENCE [LARGE SCALE GENOMIC DNA]</scope>
    <source>
        <strain evidence="3">LMG 26383,CCUG 61248,R- 45681</strain>
    </source>
</reference>
<dbReference type="STRING" id="1036779.SAMN04515666_10524"/>
<sequence length="128" mass="13554">MIGRSVAAAAATLIFAAGVAMAQQPGSAQRCGWLDNPSPGNASLYDRDGEWTIAVQGGHQAKGDWPPPYKAGEWRKSGNGSYGYGCACMTVKVDAEEKNVIEIVSAKARPLAACRKDKALSEVEKTLR</sequence>
<feature type="chain" id="PRO_5011474233" description="DUF4087 domain-containing protein" evidence="1">
    <location>
        <begin position="23"/>
        <end position="128"/>
    </location>
</feature>
<dbReference type="Proteomes" id="UP000199664">
    <property type="component" value="Unassembled WGS sequence"/>
</dbReference>
<name>A0A1H7SEF6_9HYPH</name>
<dbReference type="AlphaFoldDB" id="A0A1H7SEF6"/>
<dbReference type="Pfam" id="PF13316">
    <property type="entry name" value="DUF4087"/>
    <property type="match status" value="1"/>
</dbReference>
<keyword evidence="3" id="KW-1185">Reference proteome</keyword>
<feature type="signal peptide" evidence="1">
    <location>
        <begin position="1"/>
        <end position="22"/>
    </location>
</feature>
<proteinExistence type="predicted"/>
<evidence type="ECO:0000313" key="3">
    <source>
        <dbReference type="Proteomes" id="UP000199664"/>
    </source>
</evidence>
<evidence type="ECO:0000256" key="1">
    <source>
        <dbReference type="SAM" id="SignalP"/>
    </source>
</evidence>
<evidence type="ECO:0008006" key="4">
    <source>
        <dbReference type="Google" id="ProtNLM"/>
    </source>
</evidence>
<accession>A0A1H7SEF6</accession>
<gene>
    <name evidence="2" type="ORF">SAMN04515666_10524</name>
</gene>
<keyword evidence="1" id="KW-0732">Signal</keyword>
<evidence type="ECO:0000313" key="2">
    <source>
        <dbReference type="EMBL" id="SEL70875.1"/>
    </source>
</evidence>
<protein>
    <recommendedName>
        <fullName evidence="4">DUF4087 domain-containing protein</fullName>
    </recommendedName>
</protein>
<organism evidence="2 3">
    <name type="scientific">Bosea lupini</name>
    <dbReference type="NCBI Taxonomy" id="1036779"/>
    <lineage>
        <taxon>Bacteria</taxon>
        <taxon>Pseudomonadati</taxon>
        <taxon>Pseudomonadota</taxon>
        <taxon>Alphaproteobacteria</taxon>
        <taxon>Hyphomicrobiales</taxon>
        <taxon>Boseaceae</taxon>
        <taxon>Bosea</taxon>
    </lineage>
</organism>
<dbReference type="InterPro" id="IPR025145">
    <property type="entry name" value="DUF4087"/>
</dbReference>
<dbReference type="OrthoDB" id="339834at2"/>